<protein>
    <submittedName>
        <fullName evidence="2">Uncharacterized protein</fullName>
    </submittedName>
</protein>
<proteinExistence type="predicted"/>
<reference evidence="2 3" key="1">
    <citation type="journal article" date="2007" name="Science">
        <title>The Chlamydomonas genome reveals the evolution of key animal and plant functions.</title>
        <authorList>
            <person name="Merchant S.S."/>
            <person name="Prochnik S.E."/>
            <person name="Vallon O."/>
            <person name="Harris E.H."/>
            <person name="Karpowicz S.J."/>
            <person name="Witman G.B."/>
            <person name="Terry A."/>
            <person name="Salamov A."/>
            <person name="Fritz-Laylin L.K."/>
            <person name="Marechal-Drouard L."/>
            <person name="Marshall W.F."/>
            <person name="Qu L.H."/>
            <person name="Nelson D.R."/>
            <person name="Sanderfoot A.A."/>
            <person name="Spalding M.H."/>
            <person name="Kapitonov V.V."/>
            <person name="Ren Q."/>
            <person name="Ferris P."/>
            <person name="Lindquist E."/>
            <person name="Shapiro H."/>
            <person name="Lucas S.M."/>
            <person name="Grimwood J."/>
            <person name="Schmutz J."/>
            <person name="Cardol P."/>
            <person name="Cerutti H."/>
            <person name="Chanfreau G."/>
            <person name="Chen C.L."/>
            <person name="Cognat V."/>
            <person name="Croft M.T."/>
            <person name="Dent R."/>
            <person name="Dutcher S."/>
            <person name="Fernandez E."/>
            <person name="Fukuzawa H."/>
            <person name="Gonzalez-Ballester D."/>
            <person name="Gonzalez-Halphen D."/>
            <person name="Hallmann A."/>
            <person name="Hanikenne M."/>
            <person name="Hippler M."/>
            <person name="Inwood W."/>
            <person name="Jabbari K."/>
            <person name="Kalanon M."/>
            <person name="Kuras R."/>
            <person name="Lefebvre P.A."/>
            <person name="Lemaire S.D."/>
            <person name="Lobanov A.V."/>
            <person name="Lohr M."/>
            <person name="Manuell A."/>
            <person name="Meier I."/>
            <person name="Mets L."/>
            <person name="Mittag M."/>
            <person name="Mittelmeier T."/>
            <person name="Moroney J.V."/>
            <person name="Moseley J."/>
            <person name="Napoli C."/>
            <person name="Nedelcu A.M."/>
            <person name="Niyogi K."/>
            <person name="Novoselov S.V."/>
            <person name="Paulsen I.T."/>
            <person name="Pazour G."/>
            <person name="Purton S."/>
            <person name="Ral J.P."/>
            <person name="Riano-Pachon D.M."/>
            <person name="Riekhof W."/>
            <person name="Rymarquis L."/>
            <person name="Schroda M."/>
            <person name="Stern D."/>
            <person name="Umen J."/>
            <person name="Willows R."/>
            <person name="Wilson N."/>
            <person name="Zimmer S.L."/>
            <person name="Allmer J."/>
            <person name="Balk J."/>
            <person name="Bisova K."/>
            <person name="Chen C.J."/>
            <person name="Elias M."/>
            <person name="Gendler K."/>
            <person name="Hauser C."/>
            <person name="Lamb M.R."/>
            <person name="Ledford H."/>
            <person name="Long J.C."/>
            <person name="Minagawa J."/>
            <person name="Page M.D."/>
            <person name="Pan J."/>
            <person name="Pootakham W."/>
            <person name="Roje S."/>
            <person name="Rose A."/>
            <person name="Stahlberg E."/>
            <person name="Terauchi A.M."/>
            <person name="Yang P."/>
            <person name="Ball S."/>
            <person name="Bowler C."/>
            <person name="Dieckmann C.L."/>
            <person name="Gladyshev V.N."/>
            <person name="Green P."/>
            <person name="Jorgensen R."/>
            <person name="Mayfield S."/>
            <person name="Mueller-Roeber B."/>
            <person name="Rajamani S."/>
            <person name="Sayre R.T."/>
            <person name="Brokstein P."/>
            <person name="Dubchak I."/>
            <person name="Goodstein D."/>
            <person name="Hornick L."/>
            <person name="Huang Y.W."/>
            <person name="Jhaveri J."/>
            <person name="Luo Y."/>
            <person name="Martinez D."/>
            <person name="Ngau W.C."/>
            <person name="Otillar B."/>
            <person name="Poliakov A."/>
            <person name="Porter A."/>
            <person name="Szajkowski L."/>
            <person name="Werner G."/>
            <person name="Zhou K."/>
            <person name="Grigoriev I.V."/>
            <person name="Rokhsar D.S."/>
            <person name="Grossman A.R."/>
        </authorList>
    </citation>
    <scope>NUCLEOTIDE SEQUENCE [LARGE SCALE GENOMIC DNA]</scope>
    <source>
        <strain evidence="3">CC-503</strain>
    </source>
</reference>
<gene>
    <name evidence="2" type="ORF">CHLRE_02g101650v5</name>
</gene>
<dbReference type="KEGG" id="cre:CHLRE_02g101650v5"/>
<dbReference type="RefSeq" id="XP_042927365.1">
    <property type="nucleotide sequence ID" value="XM_043059731.1"/>
</dbReference>
<organism evidence="2 3">
    <name type="scientific">Chlamydomonas reinhardtii</name>
    <name type="common">Chlamydomonas smithii</name>
    <dbReference type="NCBI Taxonomy" id="3055"/>
    <lineage>
        <taxon>Eukaryota</taxon>
        <taxon>Viridiplantae</taxon>
        <taxon>Chlorophyta</taxon>
        <taxon>core chlorophytes</taxon>
        <taxon>Chlorophyceae</taxon>
        <taxon>CS clade</taxon>
        <taxon>Chlamydomonadales</taxon>
        <taxon>Chlamydomonadaceae</taxon>
        <taxon>Chlamydomonas</taxon>
    </lineage>
</organism>
<feature type="region of interest" description="Disordered" evidence="1">
    <location>
        <begin position="1"/>
        <end position="63"/>
    </location>
</feature>
<sequence>MEAPDISKVEQPASCSGRADGSPQAGASALGNLPRRSLDSGASSPPANRVSMHRPFAAPPGALRDTVSMQQPVTVHSPDITCHLRPIVSAPQPHTPTGVKGVPTQKNKLECLIMSPTRKTAAKTGKWNYSVSVDGSAAALVGVSAVPHTPMASDACGGTAKVSADGVGLGGAAANGKGLRLPVLPPMSSAEFSPTSATVGALSALNMAGTPVGLSAGLMDARSPQS</sequence>
<evidence type="ECO:0000313" key="2">
    <source>
        <dbReference type="EMBL" id="PNW86927.1"/>
    </source>
</evidence>
<dbReference type="GeneID" id="5725355"/>
<dbReference type="EMBL" id="CM008963">
    <property type="protein sequence ID" value="PNW86927.1"/>
    <property type="molecule type" value="Genomic_DNA"/>
</dbReference>
<evidence type="ECO:0000256" key="1">
    <source>
        <dbReference type="SAM" id="MobiDB-lite"/>
    </source>
</evidence>
<name>A0A2K3E2D3_CHLRE</name>
<accession>A0A2K3E2D3</accession>
<dbReference type="PaxDb" id="3055-EDP07707"/>
<dbReference type="InParanoid" id="A0A2K3E2D3"/>
<keyword evidence="3" id="KW-1185">Reference proteome</keyword>
<evidence type="ECO:0000313" key="3">
    <source>
        <dbReference type="Proteomes" id="UP000006906"/>
    </source>
</evidence>
<dbReference type="ExpressionAtlas" id="A0A2K3E2D3">
    <property type="expression patterns" value="baseline and differential"/>
</dbReference>
<dbReference type="Proteomes" id="UP000006906">
    <property type="component" value="Chromosome 2"/>
</dbReference>
<dbReference type="AlphaFoldDB" id="A0A2K3E2D3"/>
<dbReference type="OrthoDB" id="549611at2759"/>
<dbReference type="Gramene" id="PNW86927">
    <property type="protein sequence ID" value="PNW86927"/>
    <property type="gene ID" value="CHLRE_02g101650v5"/>
</dbReference>